<feature type="region of interest" description="Disordered" evidence="1">
    <location>
        <begin position="1"/>
        <end position="61"/>
    </location>
</feature>
<dbReference type="Proteomes" id="UP000269379">
    <property type="component" value="Unassembled WGS sequence"/>
</dbReference>
<evidence type="ECO:0000313" key="3">
    <source>
        <dbReference type="Proteomes" id="UP000269379"/>
    </source>
</evidence>
<organism evidence="2 3">
    <name type="scientific">Burkholderia mallei</name>
    <name type="common">Pseudomonas mallei</name>
    <dbReference type="NCBI Taxonomy" id="13373"/>
    <lineage>
        <taxon>Bacteria</taxon>
        <taxon>Pseudomonadati</taxon>
        <taxon>Pseudomonadota</taxon>
        <taxon>Betaproteobacteria</taxon>
        <taxon>Burkholderiales</taxon>
        <taxon>Burkholderiaceae</taxon>
        <taxon>Burkholderia</taxon>
        <taxon>pseudomallei group</taxon>
    </lineage>
</organism>
<protein>
    <submittedName>
        <fullName evidence="2">Uncharacterized protein</fullName>
    </submittedName>
</protein>
<name>A0AAQ0QSJ6_BURML</name>
<evidence type="ECO:0000256" key="1">
    <source>
        <dbReference type="SAM" id="MobiDB-lite"/>
    </source>
</evidence>
<dbReference type="EMBL" id="RKJW01000001">
    <property type="protein sequence ID" value="RPA28684.1"/>
    <property type="molecule type" value="Genomic_DNA"/>
</dbReference>
<accession>A0AAQ0QSJ6</accession>
<sequence length="61" mass="6708">MRHTPAHARRTYRTSGSRRRFAAARIAARPSTPARTHRNKLDDATGPSAATRAGVRSQPAR</sequence>
<proteinExistence type="predicted"/>
<comment type="caution">
    <text evidence="2">The sequence shown here is derived from an EMBL/GenBank/DDBJ whole genome shotgun (WGS) entry which is preliminary data.</text>
</comment>
<feature type="compositionally biased region" description="Basic residues" evidence="1">
    <location>
        <begin position="1"/>
        <end position="22"/>
    </location>
</feature>
<feature type="compositionally biased region" description="Low complexity" evidence="1">
    <location>
        <begin position="23"/>
        <end position="34"/>
    </location>
</feature>
<evidence type="ECO:0000313" key="2">
    <source>
        <dbReference type="EMBL" id="RPA28684.1"/>
    </source>
</evidence>
<gene>
    <name evidence="2" type="ORF">EGT70_03085</name>
</gene>
<reference evidence="3" key="1">
    <citation type="submission" date="2018-10" db="EMBL/GenBank/DDBJ databases">
        <title>FDA dAtabase for Regulatory Grade micrObial Sequences (FDA-ARGOS): Supporting development and validation of Infectious Disease Dx tests.</title>
        <authorList>
            <person name="Minogue T."/>
            <person name="Wolcott M."/>
            <person name="Wasieloski L."/>
            <person name="Aguilar W."/>
            <person name="Moore D."/>
            <person name="Jaissle J."/>
            <person name="Tallon L."/>
            <person name="Sadzewicz L."/>
            <person name="Zhao X."/>
            <person name="Vavikolanu K."/>
            <person name="Mehta A."/>
            <person name="Aluvathingal J."/>
            <person name="Nadendla S."/>
            <person name="Yan Y."/>
            <person name="Sichtig H."/>
        </authorList>
    </citation>
    <scope>NUCLEOTIDE SEQUENCE [LARGE SCALE GENOMIC DNA]</scope>
    <source>
        <strain evidence="3">FDAARGOS_588</strain>
    </source>
</reference>
<dbReference type="AlphaFoldDB" id="A0AAQ0QSJ6"/>